<dbReference type="PANTHER" id="PTHR45846">
    <property type="entry name" value="TRNA-DIHYDROURIDINE(47) SYNTHASE [NAD(P)(+)]-LIKE"/>
    <property type="match status" value="1"/>
</dbReference>
<keyword evidence="3" id="KW-0820">tRNA-binding</keyword>
<dbReference type="GO" id="GO:0017150">
    <property type="term" value="F:tRNA dihydrouridine synthase activity"/>
    <property type="evidence" value="ECO:0007669"/>
    <property type="project" value="InterPro"/>
</dbReference>
<feature type="binding site" evidence="14">
    <location>
        <position position="141"/>
    </location>
    <ligand>
        <name>FMN</name>
        <dbReference type="ChEBI" id="CHEBI:58210"/>
    </ligand>
</feature>
<keyword evidence="6 12" id="KW-0819">tRNA processing</keyword>
<evidence type="ECO:0000256" key="6">
    <source>
        <dbReference type="ARBA" id="ARBA00022694"/>
    </source>
</evidence>
<dbReference type="PANTHER" id="PTHR45846:SF1">
    <property type="entry name" value="TRNA-DIHYDROURIDINE(47) SYNTHASE [NAD(P)(+)]-LIKE"/>
    <property type="match status" value="1"/>
</dbReference>
<keyword evidence="7" id="KW-0521">NADP</keyword>
<evidence type="ECO:0000256" key="2">
    <source>
        <dbReference type="ARBA" id="ARBA00002790"/>
    </source>
</evidence>
<dbReference type="NCBIfam" id="TIGR00737">
    <property type="entry name" value="nifR3_yhdG"/>
    <property type="match status" value="1"/>
</dbReference>
<accession>A0A9D1TH15</accession>
<dbReference type="Pfam" id="PF01207">
    <property type="entry name" value="Dus"/>
    <property type="match status" value="1"/>
</dbReference>
<gene>
    <name evidence="16" type="primary">dusB</name>
    <name evidence="16" type="ORF">H9747_11520</name>
</gene>
<comment type="similarity">
    <text evidence="12">Belongs to the dus family.</text>
</comment>
<dbReference type="InterPro" id="IPR035587">
    <property type="entry name" value="DUS-like_FMN-bd"/>
</dbReference>
<evidence type="ECO:0000256" key="4">
    <source>
        <dbReference type="ARBA" id="ARBA00022630"/>
    </source>
</evidence>
<evidence type="ECO:0000259" key="15">
    <source>
        <dbReference type="Pfam" id="PF01207"/>
    </source>
</evidence>
<organism evidence="16 17">
    <name type="scientific">Candidatus Blautia stercorigallinarum</name>
    <dbReference type="NCBI Taxonomy" id="2838501"/>
    <lineage>
        <taxon>Bacteria</taxon>
        <taxon>Bacillati</taxon>
        <taxon>Bacillota</taxon>
        <taxon>Clostridia</taxon>
        <taxon>Lachnospirales</taxon>
        <taxon>Lachnospiraceae</taxon>
        <taxon>Blautia</taxon>
    </lineage>
</organism>
<dbReference type="GO" id="GO:0050660">
    <property type="term" value="F:flavin adenine dinucleotide binding"/>
    <property type="evidence" value="ECO:0007669"/>
    <property type="project" value="InterPro"/>
</dbReference>
<evidence type="ECO:0000256" key="3">
    <source>
        <dbReference type="ARBA" id="ARBA00022555"/>
    </source>
</evidence>
<keyword evidence="8" id="KW-0694">RNA-binding</keyword>
<dbReference type="GO" id="GO:0000049">
    <property type="term" value="F:tRNA binding"/>
    <property type="evidence" value="ECO:0007669"/>
    <property type="project" value="UniProtKB-KW"/>
</dbReference>
<dbReference type="Proteomes" id="UP000886814">
    <property type="component" value="Unassembled WGS sequence"/>
</dbReference>
<dbReference type="PROSITE" id="PS01136">
    <property type="entry name" value="UPF0034"/>
    <property type="match status" value="1"/>
</dbReference>
<dbReference type="Gene3D" id="3.20.20.70">
    <property type="entry name" value="Aldolase class I"/>
    <property type="match status" value="1"/>
</dbReference>
<feature type="binding site" evidence="14">
    <location>
        <position position="171"/>
    </location>
    <ligand>
        <name>FMN</name>
        <dbReference type="ChEBI" id="CHEBI:58210"/>
    </ligand>
</feature>
<evidence type="ECO:0000313" key="17">
    <source>
        <dbReference type="Proteomes" id="UP000886814"/>
    </source>
</evidence>
<comment type="cofactor">
    <cofactor evidence="1 12 14">
        <name>FMN</name>
        <dbReference type="ChEBI" id="CHEBI:58210"/>
    </cofactor>
</comment>
<comment type="function">
    <text evidence="2 12">Catalyzes the synthesis of 5,6-dihydrouridine (D), a modified base found in the D-loop of most tRNAs, via the reduction of the C5-C6 double bond in target uridines.</text>
</comment>
<comment type="caution">
    <text evidence="16">The sequence shown here is derived from an EMBL/GenBank/DDBJ whole genome shotgun (WGS) entry which is preliminary data.</text>
</comment>
<reference evidence="16" key="1">
    <citation type="journal article" date="2021" name="PeerJ">
        <title>Extensive microbial diversity within the chicken gut microbiome revealed by metagenomics and culture.</title>
        <authorList>
            <person name="Gilroy R."/>
            <person name="Ravi A."/>
            <person name="Getino M."/>
            <person name="Pursley I."/>
            <person name="Horton D.L."/>
            <person name="Alikhan N.F."/>
            <person name="Baker D."/>
            <person name="Gharbi K."/>
            <person name="Hall N."/>
            <person name="Watson M."/>
            <person name="Adriaenssens E.M."/>
            <person name="Foster-Nyarko E."/>
            <person name="Jarju S."/>
            <person name="Secka A."/>
            <person name="Antonio M."/>
            <person name="Oren A."/>
            <person name="Chaudhuri R.R."/>
            <person name="La Ragione R."/>
            <person name="Hildebrand F."/>
            <person name="Pallen M.J."/>
        </authorList>
    </citation>
    <scope>NUCLEOTIDE SEQUENCE</scope>
    <source>
        <strain evidence="16">CHK195-9823</strain>
    </source>
</reference>
<dbReference type="EMBL" id="DXIQ01000074">
    <property type="protein sequence ID" value="HIV39601.1"/>
    <property type="molecule type" value="Genomic_DNA"/>
</dbReference>
<dbReference type="InterPro" id="IPR024036">
    <property type="entry name" value="tRNA-dHydroUridine_Synthase_C"/>
</dbReference>
<name>A0A9D1TH15_9FIRM</name>
<feature type="binding site" evidence="14">
    <location>
        <begin position="18"/>
        <end position="20"/>
    </location>
    <ligand>
        <name>FMN</name>
        <dbReference type="ChEBI" id="CHEBI:58210"/>
    </ligand>
</feature>
<evidence type="ECO:0000256" key="13">
    <source>
        <dbReference type="PIRSR" id="PIRSR006621-1"/>
    </source>
</evidence>
<feature type="binding site" evidence="14">
    <location>
        <position position="72"/>
    </location>
    <ligand>
        <name>FMN</name>
        <dbReference type="ChEBI" id="CHEBI:58210"/>
    </ligand>
</feature>
<dbReference type="InterPro" id="IPR004652">
    <property type="entry name" value="DusB-like"/>
</dbReference>
<dbReference type="EC" id="1.3.1.-" evidence="12"/>
<evidence type="ECO:0000256" key="10">
    <source>
        <dbReference type="ARBA" id="ARBA00048205"/>
    </source>
</evidence>
<keyword evidence="9 12" id="KW-0560">Oxidoreductase</keyword>
<dbReference type="SUPFAM" id="SSF51395">
    <property type="entry name" value="FMN-linked oxidoreductases"/>
    <property type="match status" value="1"/>
</dbReference>
<evidence type="ECO:0000256" key="14">
    <source>
        <dbReference type="PIRSR" id="PIRSR006621-2"/>
    </source>
</evidence>
<dbReference type="PIRSF" id="PIRSF006621">
    <property type="entry name" value="Dus"/>
    <property type="match status" value="1"/>
</dbReference>
<dbReference type="AlphaFoldDB" id="A0A9D1TH15"/>
<evidence type="ECO:0000313" key="16">
    <source>
        <dbReference type="EMBL" id="HIV39601.1"/>
    </source>
</evidence>
<dbReference type="CDD" id="cd02801">
    <property type="entry name" value="DUS_like_FMN"/>
    <property type="match status" value="1"/>
</dbReference>
<dbReference type="InterPro" id="IPR018517">
    <property type="entry name" value="tRNA_hU_synthase_CS"/>
</dbReference>
<sequence>MKLKIGNVTLENNLVLAPMAGVTDLPFRLLCKEQGAGLICTEMVSAKAIYYKNKNTESLMAIEEKERPVSLQLFGSEPDLMAEIARQIEERNFDILDINMGCPVPKVVNNGEGSALMKNPRLVHEIIYKVSRAIKKPLTVKIRKGFTEDTVNAVEIARIAQDAGAAAIAVHGRTREQYYSGQADWDIIRQVKEAVSIPVIGNGDVDSPQKAEAMARETGCDGIMIGRGVQGNPWLFSRILHYQETGELLPPPDKEEIKNMMLRHGRLQLEYKGAYTGIREMRKHIAWYTSGMPHSAAVRRKVNEMETWEELEELIKEL</sequence>
<comment type="catalytic activity">
    <reaction evidence="11">
        <text>a 5,6-dihydrouridine in tRNA + NAD(+) = a uridine in tRNA + NADH + H(+)</text>
        <dbReference type="Rhea" id="RHEA:54452"/>
        <dbReference type="Rhea" id="RHEA-COMP:13339"/>
        <dbReference type="Rhea" id="RHEA-COMP:13887"/>
        <dbReference type="ChEBI" id="CHEBI:15378"/>
        <dbReference type="ChEBI" id="CHEBI:57540"/>
        <dbReference type="ChEBI" id="CHEBI:57945"/>
        <dbReference type="ChEBI" id="CHEBI:65315"/>
        <dbReference type="ChEBI" id="CHEBI:74443"/>
    </reaction>
</comment>
<keyword evidence="5 12" id="KW-0288">FMN</keyword>
<evidence type="ECO:0000256" key="12">
    <source>
        <dbReference type="PIRNR" id="PIRNR006621"/>
    </source>
</evidence>
<evidence type="ECO:0000256" key="7">
    <source>
        <dbReference type="ARBA" id="ARBA00022857"/>
    </source>
</evidence>
<feature type="binding site" evidence="14">
    <location>
        <begin position="226"/>
        <end position="227"/>
    </location>
    <ligand>
        <name>FMN</name>
        <dbReference type="ChEBI" id="CHEBI:58210"/>
    </ligand>
</feature>
<keyword evidence="14" id="KW-0547">Nucleotide-binding</keyword>
<evidence type="ECO:0000256" key="1">
    <source>
        <dbReference type="ARBA" id="ARBA00001917"/>
    </source>
</evidence>
<feature type="active site" description="Proton donor" evidence="13">
    <location>
        <position position="102"/>
    </location>
</feature>
<evidence type="ECO:0000256" key="11">
    <source>
        <dbReference type="ARBA" id="ARBA00048802"/>
    </source>
</evidence>
<dbReference type="InterPro" id="IPR001269">
    <property type="entry name" value="DUS_fam"/>
</dbReference>
<dbReference type="Gene3D" id="1.10.1200.80">
    <property type="entry name" value="Putative flavin oxidoreducatase, domain 2"/>
    <property type="match status" value="1"/>
</dbReference>
<keyword evidence="4 12" id="KW-0285">Flavoprotein</keyword>
<feature type="domain" description="DUS-like FMN-binding" evidence="15">
    <location>
        <begin position="16"/>
        <end position="314"/>
    </location>
</feature>
<comment type="catalytic activity">
    <reaction evidence="10">
        <text>a 5,6-dihydrouridine in tRNA + NADP(+) = a uridine in tRNA + NADPH + H(+)</text>
        <dbReference type="Rhea" id="RHEA:23624"/>
        <dbReference type="Rhea" id="RHEA-COMP:13339"/>
        <dbReference type="Rhea" id="RHEA-COMP:13887"/>
        <dbReference type="ChEBI" id="CHEBI:15378"/>
        <dbReference type="ChEBI" id="CHEBI:57783"/>
        <dbReference type="ChEBI" id="CHEBI:58349"/>
        <dbReference type="ChEBI" id="CHEBI:65315"/>
        <dbReference type="ChEBI" id="CHEBI:74443"/>
    </reaction>
</comment>
<evidence type="ECO:0000256" key="5">
    <source>
        <dbReference type="ARBA" id="ARBA00022643"/>
    </source>
</evidence>
<proteinExistence type="inferred from homology"/>
<protein>
    <recommendedName>
        <fullName evidence="12">tRNA-dihydrouridine synthase</fullName>
        <ecNumber evidence="12">1.3.1.-</ecNumber>
    </recommendedName>
</protein>
<reference evidence="16" key="2">
    <citation type="submission" date="2021-04" db="EMBL/GenBank/DDBJ databases">
        <authorList>
            <person name="Gilroy R."/>
        </authorList>
    </citation>
    <scope>NUCLEOTIDE SEQUENCE</scope>
    <source>
        <strain evidence="16">CHK195-9823</strain>
    </source>
</reference>
<evidence type="ECO:0000256" key="9">
    <source>
        <dbReference type="ARBA" id="ARBA00023002"/>
    </source>
</evidence>
<dbReference type="InterPro" id="IPR013785">
    <property type="entry name" value="Aldolase_TIM"/>
</dbReference>
<evidence type="ECO:0000256" key="8">
    <source>
        <dbReference type="ARBA" id="ARBA00022884"/>
    </source>
</evidence>